<keyword evidence="1" id="KW-1133">Transmembrane helix</keyword>
<keyword evidence="1" id="KW-0472">Membrane</keyword>
<sequence length="118" mass="13111">MDASDTKYYVLPSNYSTEDLMTGNIPCVLGKPIHSDTPDVSGDHNYAVTDRDLFLIVDDIQQETLWTGYRNDTGDNEQVTKGTENGKTETKMLIIIYTVSAGSFLTISILVMTIIILK</sequence>
<name>A0ABY7ESE7_MYAAR</name>
<evidence type="ECO:0000313" key="3">
    <source>
        <dbReference type="Proteomes" id="UP001164746"/>
    </source>
</evidence>
<evidence type="ECO:0000313" key="2">
    <source>
        <dbReference type="EMBL" id="WAR12044.1"/>
    </source>
</evidence>
<gene>
    <name evidence="2" type="ORF">MAR_026224</name>
</gene>
<keyword evidence="3" id="KW-1185">Reference proteome</keyword>
<accession>A0ABY7ESE7</accession>
<keyword evidence="1" id="KW-0812">Transmembrane</keyword>
<evidence type="ECO:0000256" key="1">
    <source>
        <dbReference type="SAM" id="Phobius"/>
    </source>
</evidence>
<reference evidence="2" key="1">
    <citation type="submission" date="2022-11" db="EMBL/GenBank/DDBJ databases">
        <title>Centuries of genome instability and evolution in soft-shell clam transmissible cancer (bioRxiv).</title>
        <authorList>
            <person name="Hart S.F.M."/>
            <person name="Yonemitsu M.A."/>
            <person name="Giersch R.M."/>
            <person name="Beal B.F."/>
            <person name="Arriagada G."/>
            <person name="Davis B.W."/>
            <person name="Ostrander E.A."/>
            <person name="Goff S.P."/>
            <person name="Metzger M.J."/>
        </authorList>
    </citation>
    <scope>NUCLEOTIDE SEQUENCE</scope>
    <source>
        <strain evidence="2">MELC-2E11</strain>
        <tissue evidence="2">Siphon/mantle</tissue>
    </source>
</reference>
<proteinExistence type="predicted"/>
<dbReference type="Proteomes" id="UP001164746">
    <property type="component" value="Chromosome 8"/>
</dbReference>
<protein>
    <submittedName>
        <fullName evidence="2">Uncharacterized protein</fullName>
    </submittedName>
</protein>
<dbReference type="EMBL" id="CP111019">
    <property type="protein sequence ID" value="WAR12044.1"/>
    <property type="molecule type" value="Genomic_DNA"/>
</dbReference>
<feature type="transmembrane region" description="Helical" evidence="1">
    <location>
        <begin position="94"/>
        <end position="117"/>
    </location>
</feature>
<organism evidence="2 3">
    <name type="scientific">Mya arenaria</name>
    <name type="common">Soft-shell clam</name>
    <dbReference type="NCBI Taxonomy" id="6604"/>
    <lineage>
        <taxon>Eukaryota</taxon>
        <taxon>Metazoa</taxon>
        <taxon>Spiralia</taxon>
        <taxon>Lophotrochozoa</taxon>
        <taxon>Mollusca</taxon>
        <taxon>Bivalvia</taxon>
        <taxon>Autobranchia</taxon>
        <taxon>Heteroconchia</taxon>
        <taxon>Euheterodonta</taxon>
        <taxon>Imparidentia</taxon>
        <taxon>Neoheterodontei</taxon>
        <taxon>Myida</taxon>
        <taxon>Myoidea</taxon>
        <taxon>Myidae</taxon>
        <taxon>Mya</taxon>
    </lineage>
</organism>